<evidence type="ECO:0000256" key="5">
    <source>
        <dbReference type="ARBA" id="ARBA00022989"/>
    </source>
</evidence>
<reference evidence="9" key="1">
    <citation type="journal article" date="2021" name="Syst. Appl. Microbiol.">
        <title>Roseomonas hellenica sp. nov., isolated from roots of wild-growing Alkanna tinctoria.</title>
        <authorList>
            <person name="Rat A."/>
            <person name="Naranjo H.D."/>
            <person name="Lebbe L."/>
            <person name="Cnockaert M."/>
            <person name="Krigas N."/>
            <person name="Grigoriadou K."/>
            <person name="Maloupa E."/>
            <person name="Willems A."/>
        </authorList>
    </citation>
    <scope>NUCLEOTIDE SEQUENCE [LARGE SCALE GENOMIC DNA]</scope>
    <source>
        <strain evidence="9">LMG 31523</strain>
    </source>
</reference>
<keyword evidence="6 7" id="KW-0472">Membrane</keyword>
<protein>
    <submittedName>
        <fullName evidence="8">DoxX family protein</fullName>
    </submittedName>
</protein>
<dbReference type="PANTHER" id="PTHR33452">
    <property type="entry name" value="OXIDOREDUCTASE CATD-RELATED"/>
    <property type="match status" value="1"/>
</dbReference>
<comment type="similarity">
    <text evidence="2">Belongs to the DoxX family.</text>
</comment>
<comment type="subcellular location">
    <subcellularLocation>
        <location evidence="1">Cell membrane</location>
        <topology evidence="1">Multi-pass membrane protein</topology>
    </subcellularLocation>
</comment>
<feature type="transmembrane region" description="Helical" evidence="7">
    <location>
        <begin position="47"/>
        <end position="68"/>
    </location>
</feature>
<dbReference type="InterPro" id="IPR032808">
    <property type="entry name" value="DoxX"/>
</dbReference>
<comment type="caution">
    <text evidence="8">The sequence shown here is derived from an EMBL/GenBank/DDBJ whole genome shotgun (WGS) entry which is preliminary data.</text>
</comment>
<accession>A0ABS5EYD3</accession>
<feature type="transmembrane region" description="Helical" evidence="7">
    <location>
        <begin position="105"/>
        <end position="126"/>
    </location>
</feature>
<evidence type="ECO:0000256" key="1">
    <source>
        <dbReference type="ARBA" id="ARBA00004651"/>
    </source>
</evidence>
<organism evidence="8 9">
    <name type="scientific">Plastoroseomonas hellenica</name>
    <dbReference type="NCBI Taxonomy" id="2687306"/>
    <lineage>
        <taxon>Bacteria</taxon>
        <taxon>Pseudomonadati</taxon>
        <taxon>Pseudomonadota</taxon>
        <taxon>Alphaproteobacteria</taxon>
        <taxon>Acetobacterales</taxon>
        <taxon>Acetobacteraceae</taxon>
        <taxon>Plastoroseomonas</taxon>
    </lineage>
</organism>
<gene>
    <name evidence="8" type="ORF">GXW71_13140</name>
</gene>
<proteinExistence type="inferred from homology"/>
<dbReference type="PANTHER" id="PTHR33452:SF4">
    <property type="entry name" value="BLL4328 PROTEIN"/>
    <property type="match status" value="1"/>
</dbReference>
<evidence type="ECO:0000256" key="4">
    <source>
        <dbReference type="ARBA" id="ARBA00022692"/>
    </source>
</evidence>
<dbReference type="Proteomes" id="UP001196870">
    <property type="component" value="Unassembled WGS sequence"/>
</dbReference>
<dbReference type="RefSeq" id="WP_211852972.1">
    <property type="nucleotide sequence ID" value="NZ_JAAGBB010000014.1"/>
</dbReference>
<evidence type="ECO:0000313" key="9">
    <source>
        <dbReference type="Proteomes" id="UP001196870"/>
    </source>
</evidence>
<keyword evidence="5 7" id="KW-1133">Transmembrane helix</keyword>
<keyword evidence="4 7" id="KW-0812">Transmembrane</keyword>
<sequence>MTSPIPANLAPYALAALRIMAALMFLAHGTQKFFSFPNAFPMGGPPATFTLLWFAGAIELVGGVLIAIGLFTRPAAFLASGMAAFAYFYAHAPRAFYPIMNGGELAALYAFVFLYIAAAGPGRFSLDGQRG</sequence>
<dbReference type="InterPro" id="IPR051907">
    <property type="entry name" value="DoxX-like_oxidoreductase"/>
</dbReference>
<evidence type="ECO:0000256" key="2">
    <source>
        <dbReference type="ARBA" id="ARBA00006679"/>
    </source>
</evidence>
<evidence type="ECO:0000313" key="8">
    <source>
        <dbReference type="EMBL" id="MBR0665302.1"/>
    </source>
</evidence>
<dbReference type="EMBL" id="JAAGBB010000014">
    <property type="protein sequence ID" value="MBR0665302.1"/>
    <property type="molecule type" value="Genomic_DNA"/>
</dbReference>
<evidence type="ECO:0000256" key="7">
    <source>
        <dbReference type="SAM" id="Phobius"/>
    </source>
</evidence>
<dbReference type="Pfam" id="PF07681">
    <property type="entry name" value="DoxX"/>
    <property type="match status" value="1"/>
</dbReference>
<feature type="transmembrane region" description="Helical" evidence="7">
    <location>
        <begin position="9"/>
        <end position="27"/>
    </location>
</feature>
<evidence type="ECO:0000256" key="3">
    <source>
        <dbReference type="ARBA" id="ARBA00022475"/>
    </source>
</evidence>
<keyword evidence="9" id="KW-1185">Reference proteome</keyword>
<evidence type="ECO:0000256" key="6">
    <source>
        <dbReference type="ARBA" id="ARBA00023136"/>
    </source>
</evidence>
<name>A0ABS5EYD3_9PROT</name>
<feature type="transmembrane region" description="Helical" evidence="7">
    <location>
        <begin position="75"/>
        <end position="93"/>
    </location>
</feature>
<keyword evidence="3" id="KW-1003">Cell membrane</keyword>